<evidence type="ECO:0000313" key="6">
    <source>
        <dbReference type="EMBL" id="MDY5155138.1"/>
    </source>
</evidence>
<dbReference type="CDD" id="cd00408">
    <property type="entry name" value="DHDPS-like"/>
    <property type="match status" value="1"/>
</dbReference>
<dbReference type="PANTHER" id="PTHR42849:SF1">
    <property type="entry name" value="N-ACETYLNEURAMINATE LYASE"/>
    <property type="match status" value="1"/>
</dbReference>
<dbReference type="Pfam" id="PF00701">
    <property type="entry name" value="DHDPS"/>
    <property type="match status" value="1"/>
</dbReference>
<dbReference type="EC" id="4.3.3.7" evidence="6"/>
<dbReference type="SUPFAM" id="SSF51569">
    <property type="entry name" value="Aldolase"/>
    <property type="match status" value="1"/>
</dbReference>
<dbReference type="SMART" id="SM01130">
    <property type="entry name" value="DHDPS"/>
    <property type="match status" value="1"/>
</dbReference>
<organism evidence="6 7">
    <name type="scientific">Actinotignum urinale</name>
    <dbReference type="NCBI Taxonomy" id="190146"/>
    <lineage>
        <taxon>Bacteria</taxon>
        <taxon>Bacillati</taxon>
        <taxon>Actinomycetota</taxon>
        <taxon>Actinomycetes</taxon>
        <taxon>Actinomycetales</taxon>
        <taxon>Actinomycetaceae</taxon>
        <taxon>Actinotignum</taxon>
    </lineage>
</organism>
<dbReference type="InterPro" id="IPR020625">
    <property type="entry name" value="Schiff_base-form_aldolases_AS"/>
</dbReference>
<dbReference type="Proteomes" id="UP001281731">
    <property type="component" value="Unassembled WGS sequence"/>
</dbReference>
<evidence type="ECO:0000313" key="7">
    <source>
        <dbReference type="Proteomes" id="UP001281731"/>
    </source>
</evidence>
<keyword evidence="1 3" id="KW-0456">Lyase</keyword>
<dbReference type="PIRSF" id="PIRSF001365">
    <property type="entry name" value="DHDPS"/>
    <property type="match status" value="1"/>
</dbReference>
<name>A0AAW9HVP8_9ACTO</name>
<dbReference type="EC" id="4.2.1.41" evidence="6"/>
<dbReference type="EMBL" id="JAWNGC010000005">
    <property type="protein sequence ID" value="MDY5155138.1"/>
    <property type="molecule type" value="Genomic_DNA"/>
</dbReference>
<dbReference type="RefSeq" id="WP_320756559.1">
    <property type="nucleotide sequence ID" value="NZ_JAWNGC010000005.1"/>
</dbReference>
<dbReference type="Gene3D" id="3.20.20.70">
    <property type="entry name" value="Aldolase class I"/>
    <property type="match status" value="1"/>
</dbReference>
<accession>A0AAW9HVP8</accession>
<dbReference type="GO" id="GO:0008840">
    <property type="term" value="F:4-hydroxy-tetrahydrodipicolinate synthase activity"/>
    <property type="evidence" value="ECO:0007669"/>
    <property type="project" value="UniProtKB-EC"/>
</dbReference>
<protein>
    <submittedName>
        <fullName evidence="6">Dihydrodipicolinate synthase family protein</fullName>
        <ecNumber evidence="6">4.1.3.3</ecNumber>
        <ecNumber evidence="6">4.2.1.41</ecNumber>
        <ecNumber evidence="6">4.3.3.7</ecNumber>
    </submittedName>
</protein>
<dbReference type="PANTHER" id="PTHR42849">
    <property type="entry name" value="N-ACETYLNEURAMINATE LYASE"/>
    <property type="match status" value="1"/>
</dbReference>
<dbReference type="InterPro" id="IPR002220">
    <property type="entry name" value="DapA-like"/>
</dbReference>
<dbReference type="GO" id="GO:0005829">
    <property type="term" value="C:cytosol"/>
    <property type="evidence" value="ECO:0007669"/>
    <property type="project" value="TreeGrafter"/>
</dbReference>
<evidence type="ECO:0000256" key="2">
    <source>
        <dbReference type="ARBA" id="ARBA00023270"/>
    </source>
</evidence>
<evidence type="ECO:0000256" key="4">
    <source>
        <dbReference type="PIRSR" id="PIRSR001365-1"/>
    </source>
</evidence>
<comment type="caution">
    <text evidence="6">The sequence shown here is derived from an EMBL/GenBank/DDBJ whole genome shotgun (WGS) entry which is preliminary data.</text>
</comment>
<evidence type="ECO:0000256" key="3">
    <source>
        <dbReference type="PIRNR" id="PIRNR001365"/>
    </source>
</evidence>
<reference evidence="6" key="1">
    <citation type="submission" date="2023-10" db="EMBL/GenBank/DDBJ databases">
        <title>Whole Genome based description of the genera Actinobaculum and Actinotignum reveals a complex phylogenetic relationship within the species included in the genus Actinotignum.</title>
        <authorList>
            <person name="Jensen C.S."/>
            <person name="Dargis R."/>
            <person name="Kemp M."/>
            <person name="Christensen J.J."/>
        </authorList>
    </citation>
    <scope>NUCLEOTIDE SEQUENCE</scope>
    <source>
        <strain evidence="6">SLA_B511</strain>
    </source>
</reference>
<gene>
    <name evidence="6" type="ORF">R6G80_05285</name>
</gene>
<comment type="similarity">
    <text evidence="3">Belongs to the DapA family.</text>
</comment>
<proteinExistence type="inferred from homology"/>
<dbReference type="GO" id="GO:0008747">
    <property type="term" value="F:N-acetylneuraminate lyase activity"/>
    <property type="evidence" value="ECO:0007669"/>
    <property type="project" value="UniProtKB-EC"/>
</dbReference>
<feature type="active site" description="Proton donor/acceptor" evidence="4">
    <location>
        <position position="137"/>
    </location>
</feature>
<keyword evidence="2" id="KW-0704">Schiff base</keyword>
<dbReference type="AlphaFoldDB" id="A0AAW9HVP8"/>
<feature type="active site" description="Schiff-base intermediate with substrate" evidence="4">
    <location>
        <position position="165"/>
    </location>
</feature>
<feature type="binding site" evidence="5">
    <location>
        <position position="210"/>
    </location>
    <ligand>
        <name>pyruvate</name>
        <dbReference type="ChEBI" id="CHEBI:15361"/>
    </ligand>
</feature>
<evidence type="ECO:0000256" key="1">
    <source>
        <dbReference type="ARBA" id="ARBA00023239"/>
    </source>
</evidence>
<feature type="binding site" evidence="5">
    <location>
        <position position="49"/>
    </location>
    <ligand>
        <name>pyruvate</name>
        <dbReference type="ChEBI" id="CHEBI:15361"/>
    </ligand>
</feature>
<dbReference type="GO" id="GO:0047448">
    <property type="term" value="F:5-dehydro-4-deoxyglucarate dehydratase activity"/>
    <property type="evidence" value="ECO:0007669"/>
    <property type="project" value="UniProtKB-EC"/>
</dbReference>
<dbReference type="PRINTS" id="PR00146">
    <property type="entry name" value="DHPICSNTHASE"/>
</dbReference>
<sequence>MADTRFRGVFPPTVTPLTEDCELDVASFERSLNRMIDAGVHGLFVLGSTSEVVFSTDQRRREILETVVRVVDGRVPVLAGVIDMQTERMIEHAKVAQSIGVDGIVATAPFYAIAGTAEIEANFRYIHDAVDLPLFAYDIPVCVHKKLPGDLLLKLGMEGVLTGVKDSSGDDVGFRFLLEMNHKEGNPLNILTGHEVVVDGAYLGGADGAVPGLANVYPDPYVQQWDAAQAGDWGKVASIQNYLADLMRITVVPKGVVGFGAGVGAFKTAMKELGIISTNQMPRPVARLEGDNIKAIRQVLAESNLLS</sequence>
<dbReference type="GO" id="GO:0019262">
    <property type="term" value="P:N-acetylneuraminate catabolic process"/>
    <property type="evidence" value="ECO:0007669"/>
    <property type="project" value="TreeGrafter"/>
</dbReference>
<evidence type="ECO:0000256" key="5">
    <source>
        <dbReference type="PIRSR" id="PIRSR001365-2"/>
    </source>
</evidence>
<dbReference type="EC" id="4.1.3.3" evidence="6"/>
<dbReference type="InterPro" id="IPR013785">
    <property type="entry name" value="Aldolase_TIM"/>
</dbReference>
<dbReference type="PROSITE" id="PS00666">
    <property type="entry name" value="DHDPS_2"/>
    <property type="match status" value="1"/>
</dbReference>